<evidence type="ECO:0000256" key="3">
    <source>
        <dbReference type="HAMAP-Rule" id="MF_00360"/>
    </source>
</evidence>
<dbReference type="InterPro" id="IPR000529">
    <property type="entry name" value="Ribosomal_bS6"/>
</dbReference>
<dbReference type="InterPro" id="IPR014717">
    <property type="entry name" value="Transl_elong_EF1B/ribsomal_bS6"/>
</dbReference>
<dbReference type="NCBIfam" id="TIGR00166">
    <property type="entry name" value="S6"/>
    <property type="match status" value="1"/>
</dbReference>
<evidence type="ECO:0000313" key="5">
    <source>
        <dbReference type="EMBL" id="PIR03236.1"/>
    </source>
</evidence>
<dbReference type="CDD" id="cd00473">
    <property type="entry name" value="bS6"/>
    <property type="match status" value="1"/>
</dbReference>
<dbReference type="GO" id="GO:0005840">
    <property type="term" value="C:ribosome"/>
    <property type="evidence" value="ECO:0007669"/>
    <property type="project" value="UniProtKB-KW"/>
</dbReference>
<feature type="region of interest" description="Disordered" evidence="4">
    <location>
        <begin position="132"/>
        <end position="163"/>
    </location>
</feature>
<dbReference type="AlphaFoldDB" id="A0A2H0N563"/>
<organism evidence="5 6">
    <name type="scientific">Candidatus Magasanikbacteria bacterium CG11_big_fil_rev_8_21_14_0_20_43_7</name>
    <dbReference type="NCBI Taxonomy" id="1974654"/>
    <lineage>
        <taxon>Bacteria</taxon>
        <taxon>Candidatus Magasanikiibacteriota</taxon>
    </lineage>
</organism>
<evidence type="ECO:0000256" key="4">
    <source>
        <dbReference type="SAM" id="MobiDB-lite"/>
    </source>
</evidence>
<keyword evidence="3" id="KW-0687">Ribonucleoprotein</keyword>
<dbReference type="SUPFAM" id="SSF54995">
    <property type="entry name" value="Ribosomal protein S6"/>
    <property type="match status" value="1"/>
</dbReference>
<accession>A0A2H0N563</accession>
<dbReference type="Pfam" id="PF01250">
    <property type="entry name" value="Ribosomal_S6"/>
    <property type="match status" value="1"/>
</dbReference>
<dbReference type="InterPro" id="IPR035980">
    <property type="entry name" value="Ribosomal_bS6_sf"/>
</dbReference>
<dbReference type="Proteomes" id="UP000229782">
    <property type="component" value="Unassembled WGS sequence"/>
</dbReference>
<comment type="similarity">
    <text evidence="1 3">Belongs to the bacterial ribosomal protein bS6 family.</text>
</comment>
<dbReference type="InterPro" id="IPR020814">
    <property type="entry name" value="Ribosomal_S6_plastid/chlpt"/>
</dbReference>
<keyword evidence="3" id="KW-0694">RNA-binding</keyword>
<dbReference type="EMBL" id="PCWM01000026">
    <property type="protein sequence ID" value="PIR03236.1"/>
    <property type="molecule type" value="Genomic_DNA"/>
</dbReference>
<dbReference type="GO" id="GO:1990904">
    <property type="term" value="C:ribonucleoprotein complex"/>
    <property type="evidence" value="ECO:0007669"/>
    <property type="project" value="UniProtKB-KW"/>
</dbReference>
<protein>
    <recommendedName>
        <fullName evidence="2 3">Small ribosomal subunit protein bS6</fullName>
    </recommendedName>
</protein>
<comment type="caution">
    <text evidence="5">The sequence shown here is derived from an EMBL/GenBank/DDBJ whole genome shotgun (WGS) entry which is preliminary data.</text>
</comment>
<keyword evidence="3" id="KW-0699">rRNA-binding</keyword>
<name>A0A2H0N563_9BACT</name>
<evidence type="ECO:0000313" key="6">
    <source>
        <dbReference type="Proteomes" id="UP000229782"/>
    </source>
</evidence>
<dbReference type="Gene3D" id="3.30.70.60">
    <property type="match status" value="1"/>
</dbReference>
<dbReference type="GO" id="GO:0003735">
    <property type="term" value="F:structural constituent of ribosome"/>
    <property type="evidence" value="ECO:0007669"/>
    <property type="project" value="InterPro"/>
</dbReference>
<evidence type="ECO:0000256" key="1">
    <source>
        <dbReference type="ARBA" id="ARBA00009512"/>
    </source>
</evidence>
<proteinExistence type="inferred from homology"/>
<keyword evidence="3 5" id="KW-0689">Ribosomal protein</keyword>
<reference evidence="5 6" key="1">
    <citation type="submission" date="2017-09" db="EMBL/GenBank/DDBJ databases">
        <title>Depth-based differentiation of microbial function through sediment-hosted aquifers and enrichment of novel symbionts in the deep terrestrial subsurface.</title>
        <authorList>
            <person name="Probst A.J."/>
            <person name="Ladd B."/>
            <person name="Jarett J.K."/>
            <person name="Geller-Mcgrath D.E."/>
            <person name="Sieber C.M."/>
            <person name="Emerson J.B."/>
            <person name="Anantharaman K."/>
            <person name="Thomas B.C."/>
            <person name="Malmstrom R."/>
            <person name="Stieglmeier M."/>
            <person name="Klingl A."/>
            <person name="Woyke T."/>
            <person name="Ryan C.M."/>
            <person name="Banfield J.F."/>
        </authorList>
    </citation>
    <scope>NUCLEOTIDE SEQUENCE [LARGE SCALE GENOMIC DNA]</scope>
    <source>
        <strain evidence="5">CG11_big_fil_rev_8_21_14_0_20_43_7</strain>
    </source>
</reference>
<dbReference type="GO" id="GO:0006412">
    <property type="term" value="P:translation"/>
    <property type="evidence" value="ECO:0007669"/>
    <property type="project" value="UniProtKB-UniRule"/>
</dbReference>
<dbReference type="GO" id="GO:0019843">
    <property type="term" value="F:rRNA binding"/>
    <property type="evidence" value="ECO:0007669"/>
    <property type="project" value="UniProtKB-UniRule"/>
</dbReference>
<dbReference type="HAMAP" id="MF_00360">
    <property type="entry name" value="Ribosomal_bS6"/>
    <property type="match status" value="1"/>
</dbReference>
<gene>
    <name evidence="3 5" type="primary">rpsF</name>
    <name evidence="5" type="ORF">COV60_01405</name>
</gene>
<evidence type="ECO:0000256" key="2">
    <source>
        <dbReference type="ARBA" id="ARBA00035294"/>
    </source>
</evidence>
<comment type="function">
    <text evidence="3">Binds together with bS18 to 16S ribosomal RNA.</text>
</comment>
<sequence length="200" mass="22890">MKQYELLVVLPGTQAEAEVSQIIGSVKEIVEKNGGEHIVTHDRGKSRLAYPIRHIRYGYFHLIRFTAEGDTIPRIQKELALMPEFLRTLITSFDPVQRAETQKKLGRTEEGPLRTLASVFERFGGELKKGEEYTEERRPVAHAPIPSTIQTKEPDVQETDGMDVPVMNIKEKPKKEKRVVAMEDIEKKLDQLLEDDLKQV</sequence>